<accession>A0A1M6C1A2</accession>
<name>A0A1M6C1A2_9FIRM</name>
<feature type="transmembrane region" description="Helical" evidence="3">
    <location>
        <begin position="12"/>
        <end position="34"/>
    </location>
</feature>
<keyword evidence="3" id="KW-1133">Transmembrane helix</keyword>
<evidence type="ECO:0000313" key="5">
    <source>
        <dbReference type="EMBL" id="SHI54796.1"/>
    </source>
</evidence>
<dbReference type="STRING" id="1121919.SAMN02745975_00127"/>
<dbReference type="OrthoDB" id="1704601at2"/>
<dbReference type="PROSITE" id="PS51272">
    <property type="entry name" value="SLH"/>
    <property type="match status" value="1"/>
</dbReference>
<protein>
    <submittedName>
        <fullName evidence="5">S-layer homology domain-containing protein</fullName>
    </submittedName>
</protein>
<keyword evidence="1" id="KW-0677">Repeat</keyword>
<dbReference type="InterPro" id="IPR001119">
    <property type="entry name" value="SLH_dom"/>
</dbReference>
<keyword evidence="3" id="KW-0472">Membrane</keyword>
<keyword evidence="2" id="KW-0175">Coiled coil</keyword>
<keyword evidence="6" id="KW-1185">Reference proteome</keyword>
<evidence type="ECO:0000313" key="6">
    <source>
        <dbReference type="Proteomes" id="UP000184536"/>
    </source>
</evidence>
<sequence length="394" mass="45595">MKLTRRERTLVTLLGVVVFLWGYYQFLITPQLLWVEGLKQENQKMKAEMTRLENAAAVEKQLDDSIFETNEQIRKITGKYFTDTEQEEFILLFNEFFQDPSFKVLNIAFTPPAMEKLGEIEIEASSINLSYEGSYPALMNHLQTFWKFQKKIIVKNINMTSKEDGSLTGNIQLSFYRLQNSPDLKDDLFRWYIDEDFFKENPFSAMAPQGGLKINYLFIGGDPTKLVNATYKPFADIAGHWAQTEINDFGSKFYVRGDLENNFKPDEPMSRGEFVIMLDKIYQWPMPESQIDLTKFEDYGTLGSYENSMAKAIFKGYLGGYVAGYQDNTLRPRAPITYEEVEFIMGSVLSKPDFSWNEMGQKLLVEKNIVSNGLENKNAYLTRAEAVYLLYHTK</sequence>
<dbReference type="AlphaFoldDB" id="A0A1M6C1A2"/>
<reference evidence="6" key="1">
    <citation type="submission" date="2016-11" db="EMBL/GenBank/DDBJ databases">
        <authorList>
            <person name="Varghese N."/>
            <person name="Submissions S."/>
        </authorList>
    </citation>
    <scope>NUCLEOTIDE SEQUENCE [LARGE SCALE GENOMIC DNA]</scope>
    <source>
        <strain evidence="6">DSM 17957</strain>
    </source>
</reference>
<evidence type="ECO:0000256" key="1">
    <source>
        <dbReference type="ARBA" id="ARBA00022737"/>
    </source>
</evidence>
<evidence type="ECO:0000256" key="2">
    <source>
        <dbReference type="SAM" id="Coils"/>
    </source>
</evidence>
<evidence type="ECO:0000256" key="3">
    <source>
        <dbReference type="SAM" id="Phobius"/>
    </source>
</evidence>
<dbReference type="EMBL" id="FQZV01000003">
    <property type="protein sequence ID" value="SHI54796.1"/>
    <property type="molecule type" value="Genomic_DNA"/>
</dbReference>
<keyword evidence="3" id="KW-0812">Transmembrane</keyword>
<proteinExistence type="predicted"/>
<dbReference type="Proteomes" id="UP000184536">
    <property type="component" value="Unassembled WGS sequence"/>
</dbReference>
<evidence type="ECO:0000259" key="4">
    <source>
        <dbReference type="PROSITE" id="PS51272"/>
    </source>
</evidence>
<dbReference type="RefSeq" id="WP_110939443.1">
    <property type="nucleotide sequence ID" value="NZ_FQZV01000003.1"/>
</dbReference>
<dbReference type="Pfam" id="PF00395">
    <property type="entry name" value="SLH"/>
    <property type="match status" value="2"/>
</dbReference>
<gene>
    <name evidence="5" type="ORF">SAMN02745975_00127</name>
</gene>
<feature type="domain" description="SLH" evidence="4">
    <location>
        <begin position="229"/>
        <end position="292"/>
    </location>
</feature>
<feature type="coiled-coil region" evidence="2">
    <location>
        <begin position="35"/>
        <end position="62"/>
    </location>
</feature>
<organism evidence="5 6">
    <name type="scientific">Geosporobacter subterraneus DSM 17957</name>
    <dbReference type="NCBI Taxonomy" id="1121919"/>
    <lineage>
        <taxon>Bacteria</taxon>
        <taxon>Bacillati</taxon>
        <taxon>Bacillota</taxon>
        <taxon>Clostridia</taxon>
        <taxon>Peptostreptococcales</taxon>
        <taxon>Thermotaleaceae</taxon>
        <taxon>Geosporobacter</taxon>
    </lineage>
</organism>